<reference evidence="1 2" key="1">
    <citation type="submission" date="2017-03" db="EMBL/GenBank/DDBJ databases">
        <authorList>
            <person name="Afonso C.L."/>
            <person name="Miller P.J."/>
            <person name="Scott M.A."/>
            <person name="Spackman E."/>
            <person name="Goraichik I."/>
            <person name="Dimitrov K.M."/>
            <person name="Suarez D.L."/>
            <person name="Swayne D.E."/>
        </authorList>
    </citation>
    <scope>NUCLEOTIDE SEQUENCE [LARGE SCALE GENOMIC DNA]</scope>
    <source>
        <strain evidence="1 2">CECT 7745</strain>
    </source>
</reference>
<dbReference type="RefSeq" id="WP_176237791.1">
    <property type="nucleotide sequence ID" value="NZ_FWXB01000028.1"/>
</dbReference>
<dbReference type="InterPro" id="IPR029069">
    <property type="entry name" value="HotDog_dom_sf"/>
</dbReference>
<dbReference type="GO" id="GO:0047617">
    <property type="term" value="F:fatty acyl-CoA hydrolase activity"/>
    <property type="evidence" value="ECO:0007669"/>
    <property type="project" value="TreeGrafter"/>
</dbReference>
<dbReference type="AlphaFoldDB" id="A0A1X7BY40"/>
<accession>A0A1X7BY40</accession>
<dbReference type="Proteomes" id="UP000193224">
    <property type="component" value="Unassembled WGS sequence"/>
</dbReference>
<sequence length="162" mass="18342">MNDPADIPTPLMSSLLEIEPAWIDHNNHLNMGYYTVLFDRAADEAFETLGFGPAYIAATNYTTFSAEFHVRYLRELKLGDRVRSSFRILDHDAKRFHSFQELYHEDGWLAATGEGMTLHVDLAGPRVVPMPQRIFDRLSAMAADHAKIPHPDGAGRRISMRA</sequence>
<keyword evidence="1" id="KW-0560">Oxidoreductase</keyword>
<keyword evidence="2" id="KW-1185">Reference proteome</keyword>
<dbReference type="GO" id="GO:0047728">
    <property type="term" value="F:carnitine 3-dehydrogenase activity"/>
    <property type="evidence" value="ECO:0007669"/>
    <property type="project" value="UniProtKB-EC"/>
</dbReference>
<dbReference type="Gene3D" id="3.10.129.10">
    <property type="entry name" value="Hotdog Thioesterase"/>
    <property type="match status" value="1"/>
</dbReference>
<dbReference type="PANTHER" id="PTHR31793:SF2">
    <property type="entry name" value="BLR1345 PROTEIN"/>
    <property type="match status" value="1"/>
</dbReference>
<protein>
    <submittedName>
        <fullName evidence="1">L-carnitine dehydrogenase</fullName>
        <ecNumber evidence="1">1.1.1.108</ecNumber>
    </submittedName>
</protein>
<dbReference type="PANTHER" id="PTHR31793">
    <property type="entry name" value="4-HYDROXYBENZOYL-COA THIOESTERASE FAMILY MEMBER"/>
    <property type="match status" value="1"/>
</dbReference>
<dbReference type="CDD" id="cd00586">
    <property type="entry name" value="4HBT"/>
    <property type="match status" value="1"/>
</dbReference>
<evidence type="ECO:0000313" key="2">
    <source>
        <dbReference type="Proteomes" id="UP000193224"/>
    </source>
</evidence>
<name>A0A1X7BY40_9RHOB</name>
<dbReference type="SUPFAM" id="SSF54637">
    <property type="entry name" value="Thioesterase/thiol ester dehydrase-isomerase"/>
    <property type="match status" value="1"/>
</dbReference>
<dbReference type="EMBL" id="FWXB01000028">
    <property type="protein sequence ID" value="SMC14518.1"/>
    <property type="molecule type" value="Genomic_DNA"/>
</dbReference>
<proteinExistence type="predicted"/>
<dbReference type="Pfam" id="PF13279">
    <property type="entry name" value="4HBT_2"/>
    <property type="match status" value="1"/>
</dbReference>
<evidence type="ECO:0000313" key="1">
    <source>
        <dbReference type="EMBL" id="SMC14518.1"/>
    </source>
</evidence>
<dbReference type="InterPro" id="IPR050563">
    <property type="entry name" value="4-hydroxybenzoyl-CoA_TE"/>
</dbReference>
<dbReference type="EC" id="1.1.1.108" evidence="1"/>
<organism evidence="1 2">
    <name type="scientific">Roseovarius aestuarii</name>
    <dbReference type="NCBI Taxonomy" id="475083"/>
    <lineage>
        <taxon>Bacteria</taxon>
        <taxon>Pseudomonadati</taxon>
        <taxon>Pseudomonadota</taxon>
        <taxon>Alphaproteobacteria</taxon>
        <taxon>Rhodobacterales</taxon>
        <taxon>Roseobacteraceae</taxon>
        <taxon>Roseovarius</taxon>
    </lineage>
</organism>
<gene>
    <name evidence="1" type="primary">lcdH_4</name>
    <name evidence="1" type="ORF">ROA7745_04386</name>
</gene>